<evidence type="ECO:0000313" key="2">
    <source>
        <dbReference type="EMBL" id="OGE80811.1"/>
    </source>
</evidence>
<dbReference type="AlphaFoldDB" id="A0A1F5NT11"/>
<accession>A0A1F5NT11</accession>
<sequence>MKKLLILAIVMLAGIVALHASSFDRIVGVGKDREKLTPQLLEARMRLLQDAQEFWLLRHPKAEGAPARCMKYWPLFESGSTSVTPRIDPFLLASVAFVESYCEADAQSPTGPRGLGQFSRASAKEEGLVIKTERRQIGTRVTRKARWVGTGKNRRLIPAVTKPVYGDVVVYDERLMPEKIIPAMARRFSRTIRLFGNRGDFAVQEYHDGMGRVLRVLSAAAGGSVNSSTAAAAIKRHGLSYASVYFGNTPYYRTGVYSALQRLPDFGKTYYPRVIKAWELLANFRKDPSSYAKRFALHRNRFDDRVAPSRMWTFFTPEQVEQLKFEDLAAIQEATRQATGSVTAERRLVPLPVPYAQYGLSPRLAGKSPIAERDPKNRQAYVASEPATVGLLIYIANEARLLAGRNFQAIEVNSLVRSEEYQGRLQGSNPNARTALPTHTIGKAFDLPLKGKSSAYRRDLLFILSDLESVGMLAFIPEGSQDTIHVVVHPEWEQFFTVVYQKATASR</sequence>
<comment type="caution">
    <text evidence="2">The sequence shown here is derived from an EMBL/GenBank/DDBJ whole genome shotgun (WGS) entry which is preliminary data.</text>
</comment>
<dbReference type="EMBL" id="MFEL01000018">
    <property type="protein sequence ID" value="OGE80811.1"/>
    <property type="molecule type" value="Genomic_DNA"/>
</dbReference>
<reference evidence="2 3" key="1">
    <citation type="journal article" date="2016" name="Nat. Commun.">
        <title>Thousands of microbial genomes shed light on interconnected biogeochemical processes in an aquifer system.</title>
        <authorList>
            <person name="Anantharaman K."/>
            <person name="Brown C.T."/>
            <person name="Hug L.A."/>
            <person name="Sharon I."/>
            <person name="Castelle C.J."/>
            <person name="Probst A.J."/>
            <person name="Thomas B.C."/>
            <person name="Singh A."/>
            <person name="Wilkins M.J."/>
            <person name="Karaoz U."/>
            <person name="Brodie E.L."/>
            <person name="Williams K.H."/>
            <person name="Hubbard S.S."/>
            <person name="Banfield J.F."/>
        </authorList>
    </citation>
    <scope>NUCLEOTIDE SEQUENCE [LARGE SCALE GENOMIC DNA]</scope>
</reference>
<evidence type="ECO:0000313" key="3">
    <source>
        <dbReference type="Proteomes" id="UP000178892"/>
    </source>
</evidence>
<protein>
    <recommendedName>
        <fullName evidence="1">Transglycosylase SLT domain-containing protein</fullName>
    </recommendedName>
</protein>
<proteinExistence type="predicted"/>
<evidence type="ECO:0000259" key="1">
    <source>
        <dbReference type="Pfam" id="PF01464"/>
    </source>
</evidence>
<dbReference type="InterPro" id="IPR023346">
    <property type="entry name" value="Lysozyme-like_dom_sf"/>
</dbReference>
<organism evidence="2 3">
    <name type="scientific">Candidatus Doudnabacteria bacterium RIFCSPHIGHO2_01_FULL_46_24</name>
    <dbReference type="NCBI Taxonomy" id="1817825"/>
    <lineage>
        <taxon>Bacteria</taxon>
        <taxon>Candidatus Doudnaibacteriota</taxon>
    </lineage>
</organism>
<dbReference type="Pfam" id="PF01464">
    <property type="entry name" value="SLT"/>
    <property type="match status" value="1"/>
</dbReference>
<dbReference type="InterPro" id="IPR008258">
    <property type="entry name" value="Transglycosylase_SLT_dom_1"/>
</dbReference>
<gene>
    <name evidence="2" type="ORF">A2720_04610</name>
</gene>
<dbReference type="STRING" id="1817825.A2720_04610"/>
<dbReference type="Gene3D" id="1.10.530.10">
    <property type="match status" value="1"/>
</dbReference>
<dbReference type="Proteomes" id="UP000178892">
    <property type="component" value="Unassembled WGS sequence"/>
</dbReference>
<name>A0A1F5NT11_9BACT</name>
<dbReference type="SUPFAM" id="SSF53955">
    <property type="entry name" value="Lysozyme-like"/>
    <property type="match status" value="1"/>
</dbReference>
<feature type="domain" description="Transglycosylase SLT" evidence="1">
    <location>
        <begin position="84"/>
        <end position="135"/>
    </location>
</feature>